<dbReference type="AlphaFoldDB" id="A0A875SEV8"/>
<organism evidence="2 3">
    <name type="scientific">Eeniella nana</name>
    <name type="common">Yeast</name>
    <name type="synonym">Brettanomyces nanus</name>
    <dbReference type="NCBI Taxonomy" id="13502"/>
    <lineage>
        <taxon>Eukaryota</taxon>
        <taxon>Fungi</taxon>
        <taxon>Dikarya</taxon>
        <taxon>Ascomycota</taxon>
        <taxon>Saccharomycotina</taxon>
        <taxon>Pichiomycetes</taxon>
        <taxon>Pichiales</taxon>
        <taxon>Pichiaceae</taxon>
        <taxon>Brettanomyces</taxon>
    </lineage>
</organism>
<dbReference type="RefSeq" id="XP_038780729.1">
    <property type="nucleotide sequence ID" value="XM_038924801.1"/>
</dbReference>
<dbReference type="PANTHER" id="PTHR12875:SF0">
    <property type="entry name" value="GOLGI TO ER TRAFFIC PROTEIN 4 HOMOLOG"/>
    <property type="match status" value="1"/>
</dbReference>
<dbReference type="Pfam" id="PF04190">
    <property type="entry name" value="GET4"/>
    <property type="match status" value="1"/>
</dbReference>
<dbReference type="PANTHER" id="PTHR12875">
    <property type="entry name" value="GOLGI TO ER TRAFFIC PROTEIN 4 HOMOLOG"/>
    <property type="match status" value="1"/>
</dbReference>
<evidence type="ECO:0000313" key="2">
    <source>
        <dbReference type="EMBL" id="QPG77164.1"/>
    </source>
</evidence>
<dbReference type="EMBL" id="CP064815">
    <property type="protein sequence ID" value="QPG77164.1"/>
    <property type="molecule type" value="Genomic_DNA"/>
</dbReference>
<name>A0A875SEV8_EENNA</name>
<gene>
    <name evidence="2" type="ORF">FOA43_004570</name>
</gene>
<dbReference type="GO" id="GO:0045048">
    <property type="term" value="P:protein insertion into ER membrane"/>
    <property type="evidence" value="ECO:0007669"/>
    <property type="project" value="InterPro"/>
</dbReference>
<dbReference type="InterPro" id="IPR011990">
    <property type="entry name" value="TPR-like_helical_dom_sf"/>
</dbReference>
<dbReference type="GO" id="GO:0072380">
    <property type="term" value="C:TRC complex"/>
    <property type="evidence" value="ECO:0007669"/>
    <property type="project" value="TreeGrafter"/>
</dbReference>
<reference evidence="2" key="1">
    <citation type="submission" date="2020-10" db="EMBL/GenBank/DDBJ databases">
        <authorList>
            <person name="Roach M.J.R."/>
        </authorList>
    </citation>
    <scope>NUCLEOTIDE SEQUENCE</scope>
    <source>
        <strain evidence="2">CBS 1945</strain>
    </source>
</reference>
<proteinExistence type="inferred from homology"/>
<dbReference type="SUPFAM" id="SSF48452">
    <property type="entry name" value="TPR-like"/>
    <property type="match status" value="1"/>
</dbReference>
<dbReference type="GeneID" id="62197970"/>
<dbReference type="Proteomes" id="UP000662931">
    <property type="component" value="Chromosome 4"/>
</dbReference>
<dbReference type="Gene3D" id="1.25.40.10">
    <property type="entry name" value="Tetratricopeptide repeat domain"/>
    <property type="match status" value="1"/>
</dbReference>
<evidence type="ECO:0000256" key="1">
    <source>
        <dbReference type="ARBA" id="ARBA00005351"/>
    </source>
</evidence>
<dbReference type="OrthoDB" id="10252405at2759"/>
<protein>
    <submittedName>
        <fullName evidence="2">Uncharacterized protein</fullName>
    </submittedName>
</protein>
<accession>A0A875SEV8</accession>
<sequence>MNPSALQVRIQKSLARFKERIENGAYYEAQQTIRAVTNRYVHIKNYEAATQLLYQSAMVLTEYKKYDEASDLYLYLLEVFTLEKKQVKEFENSDLIKILDFLNALPDSDANISNLATETFKFTTSKMGTGVGFPKLNRLIGEKLYYSGDGKEVNLSQQFLLLSDETECLTLLANLYFDSYKKEGDVYDFGSYLVRLVIPYLLLRNVEFAQKSISIMLKKLKLEPDQPFKFTKVKEIEVVELQEETSNKGCSQLVNFLQLLVATCKRSVSDNGKNLRILYHRYEKVIDQYSGMAQMVDAVGQEYFKVNLIKKQSNLLQDMMGSFLGGGNSRQIQS</sequence>
<comment type="similarity">
    <text evidence="1">Belongs to the GET4 family.</text>
</comment>
<dbReference type="KEGG" id="bnn:FOA43_004570"/>
<keyword evidence="3" id="KW-1185">Reference proteome</keyword>
<dbReference type="InterPro" id="IPR007317">
    <property type="entry name" value="GET4"/>
</dbReference>
<evidence type="ECO:0000313" key="3">
    <source>
        <dbReference type="Proteomes" id="UP000662931"/>
    </source>
</evidence>